<dbReference type="EMBL" id="BDQA01000577">
    <property type="protein sequence ID" value="GBH22052.1"/>
    <property type="molecule type" value="Genomic_RNA"/>
</dbReference>
<sequence>MSVVKISLGSKLDSSRSTFFVKRSNVLTKDGVMTFDAGLEAHVKGTLLTGSATRISHTVDDEAAKAFALSDKHRRDILENTAAQGAITSSIEEISSGPSLADGMSNAHSIDIDPKDVDRFVQVRTYSVDDNKFVSVQAITEEDDHQTHHMTAYFCKGYDITISIAHILIPQGANKLFFTAEFPDGGTTSTVGIGLQIVFAESKADFADVIGKWADEVDEEDDERDKRAVSDSRTIAGVRRNRSSEPYEQGRRTSTRAQYLSELARSSSSVGGAGGGLSSDGPASNPGRTRRPITF</sequence>
<organism evidence="2">
    <name type="scientific">viral metagenome</name>
    <dbReference type="NCBI Taxonomy" id="1070528"/>
    <lineage>
        <taxon>unclassified sequences</taxon>
        <taxon>metagenomes</taxon>
        <taxon>organismal metagenomes</taxon>
    </lineage>
</organism>
<reference evidence="2" key="1">
    <citation type="submission" date="2017-04" db="EMBL/GenBank/DDBJ databases">
        <title>Unveiling RNA virosphere associated with marine microorganisms.</title>
        <authorList>
            <person name="Urayama S."/>
            <person name="Takaki Y."/>
            <person name="Nishi S."/>
            <person name="Yoshida Y."/>
            <person name="Deguchi S."/>
            <person name="Takai K."/>
            <person name="Nunoura T."/>
        </authorList>
    </citation>
    <scope>NUCLEOTIDE SEQUENCE</scope>
</reference>
<protein>
    <submittedName>
        <fullName evidence="2">Uncharacterized protein</fullName>
    </submittedName>
</protein>
<comment type="caution">
    <text evidence="2">The sequence shown here is derived from an EMBL/GenBank/DDBJ whole genome shotgun (WGS) entry which is preliminary data.</text>
</comment>
<evidence type="ECO:0000313" key="2">
    <source>
        <dbReference type="EMBL" id="GBH22052.1"/>
    </source>
</evidence>
<name>A0A2V0RKI9_9ZZZZ</name>
<evidence type="ECO:0000256" key="1">
    <source>
        <dbReference type="SAM" id="MobiDB-lite"/>
    </source>
</evidence>
<proteinExistence type="predicted"/>
<feature type="region of interest" description="Disordered" evidence="1">
    <location>
        <begin position="262"/>
        <end position="295"/>
    </location>
</feature>
<accession>A0A2V0RKI9</accession>
<dbReference type="AlphaFoldDB" id="A0A2V0RKI9"/>